<gene>
    <name evidence="1" type="ORF">ACOLOM_LOCUS1758</name>
</gene>
<keyword evidence="2" id="KW-1185">Reference proteome</keyword>
<accession>A0ACA9KI66</accession>
<protein>
    <submittedName>
        <fullName evidence="1">1967_t:CDS:1</fullName>
    </submittedName>
</protein>
<comment type="caution">
    <text evidence="1">The sequence shown here is derived from an EMBL/GenBank/DDBJ whole genome shotgun (WGS) entry which is preliminary data.</text>
</comment>
<organism evidence="1 2">
    <name type="scientific">Acaulospora colombiana</name>
    <dbReference type="NCBI Taxonomy" id="27376"/>
    <lineage>
        <taxon>Eukaryota</taxon>
        <taxon>Fungi</taxon>
        <taxon>Fungi incertae sedis</taxon>
        <taxon>Mucoromycota</taxon>
        <taxon>Glomeromycotina</taxon>
        <taxon>Glomeromycetes</taxon>
        <taxon>Diversisporales</taxon>
        <taxon>Acaulosporaceae</taxon>
        <taxon>Acaulospora</taxon>
    </lineage>
</organism>
<evidence type="ECO:0000313" key="2">
    <source>
        <dbReference type="Proteomes" id="UP000789525"/>
    </source>
</evidence>
<name>A0ACA9KI66_9GLOM</name>
<dbReference type="EMBL" id="CAJVPT010002099">
    <property type="protein sequence ID" value="CAG8475155.1"/>
    <property type="molecule type" value="Genomic_DNA"/>
</dbReference>
<reference evidence="1" key="1">
    <citation type="submission" date="2021-06" db="EMBL/GenBank/DDBJ databases">
        <authorList>
            <person name="Kallberg Y."/>
            <person name="Tangrot J."/>
            <person name="Rosling A."/>
        </authorList>
    </citation>
    <scope>NUCLEOTIDE SEQUENCE</scope>
    <source>
        <strain evidence="1">CL356</strain>
    </source>
</reference>
<sequence>MLSSTILFGLFASLASTVHGHGTITAVTGANGITAAGMGIDPSTPRDGSRARPFQQDTSVIRDREIASGRTGPCGRTAIGGNNDVAAEVASAASDGLPSLSEDGTLTMTLHQINQDGGGPYACDISTDASGTNFQPMTIVTQVPGIRGFSAATAQDFPLRPLLALLALVVRTVTHALSDAATIPPPDHSDPAQLSLIVTNPESGAVAANAVPQTPANNGGGGGFRGLFGAFGNKKRSVDQDNKKRALPRKDVFRSDFDYTSQSYDRIHLGKWYRFASRTRALGYNSLGQKVIPFSFSPRARDFGLDQSIP</sequence>
<proteinExistence type="predicted"/>
<evidence type="ECO:0000313" key="1">
    <source>
        <dbReference type="EMBL" id="CAG8475155.1"/>
    </source>
</evidence>
<dbReference type="Proteomes" id="UP000789525">
    <property type="component" value="Unassembled WGS sequence"/>
</dbReference>